<sequence length="227" mass="25530">MCNSVLRPALIGMKPAKVTPVYEGKSTRRSREEEESSSRTARSNARARQQGQRANGKACSFVISKKTTNTRGKRRVVKDQMVKENEKGCTKSNRPKRMKKATVVQPKICNEADAAEPKVEAGEVANPAATRIEDDAKPKVEAGEVAEPAGTHIEGVVEQKEEVVEQWRQETVWWEEYFPLCGGYGDQLCINPYWEVMSVGCFGAQEEEETWDDDIWNLRDVKEVPNP</sequence>
<evidence type="ECO:0000313" key="3">
    <source>
        <dbReference type="Proteomes" id="UP001141552"/>
    </source>
</evidence>
<comment type="caution">
    <text evidence="2">The sequence shown here is derived from an EMBL/GenBank/DDBJ whole genome shotgun (WGS) entry which is preliminary data.</text>
</comment>
<gene>
    <name evidence="2" type="ORF">Tsubulata_033254</name>
</gene>
<dbReference type="Proteomes" id="UP001141552">
    <property type="component" value="Unassembled WGS sequence"/>
</dbReference>
<reference evidence="2" key="2">
    <citation type="journal article" date="2023" name="Plants (Basel)">
        <title>Annotation of the Turnera subulata (Passifloraceae) Draft Genome Reveals the S-Locus Evolved after the Divergence of Turneroideae from Passifloroideae in a Stepwise Manner.</title>
        <authorList>
            <person name="Henning P.M."/>
            <person name="Roalson E.H."/>
            <person name="Mir W."/>
            <person name="McCubbin A.G."/>
            <person name="Shore J.S."/>
        </authorList>
    </citation>
    <scope>NUCLEOTIDE SEQUENCE</scope>
    <source>
        <strain evidence="2">F60SS</strain>
    </source>
</reference>
<accession>A0A9Q0GDG0</accession>
<evidence type="ECO:0000313" key="2">
    <source>
        <dbReference type="EMBL" id="KAJ4846609.1"/>
    </source>
</evidence>
<feature type="region of interest" description="Disordered" evidence="1">
    <location>
        <begin position="16"/>
        <end position="58"/>
    </location>
</feature>
<organism evidence="2 3">
    <name type="scientific">Turnera subulata</name>
    <dbReference type="NCBI Taxonomy" id="218843"/>
    <lineage>
        <taxon>Eukaryota</taxon>
        <taxon>Viridiplantae</taxon>
        <taxon>Streptophyta</taxon>
        <taxon>Embryophyta</taxon>
        <taxon>Tracheophyta</taxon>
        <taxon>Spermatophyta</taxon>
        <taxon>Magnoliopsida</taxon>
        <taxon>eudicotyledons</taxon>
        <taxon>Gunneridae</taxon>
        <taxon>Pentapetalae</taxon>
        <taxon>rosids</taxon>
        <taxon>fabids</taxon>
        <taxon>Malpighiales</taxon>
        <taxon>Passifloraceae</taxon>
        <taxon>Turnera</taxon>
    </lineage>
</organism>
<dbReference type="AlphaFoldDB" id="A0A9Q0GDG0"/>
<feature type="region of interest" description="Disordered" evidence="1">
    <location>
        <begin position="83"/>
        <end position="102"/>
    </location>
</feature>
<evidence type="ECO:0000256" key="1">
    <source>
        <dbReference type="SAM" id="MobiDB-lite"/>
    </source>
</evidence>
<keyword evidence="3" id="KW-1185">Reference proteome</keyword>
<protein>
    <submittedName>
        <fullName evidence="2">Uncharacterized protein</fullName>
    </submittedName>
</protein>
<name>A0A9Q0GDG0_9ROSI</name>
<reference evidence="2" key="1">
    <citation type="submission" date="2022-02" db="EMBL/GenBank/DDBJ databases">
        <authorList>
            <person name="Henning P.M."/>
            <person name="McCubbin A.G."/>
            <person name="Shore J.S."/>
        </authorList>
    </citation>
    <scope>NUCLEOTIDE SEQUENCE</scope>
    <source>
        <strain evidence="2">F60SS</strain>
        <tissue evidence="2">Leaves</tissue>
    </source>
</reference>
<feature type="compositionally biased region" description="Low complexity" evidence="1">
    <location>
        <begin position="38"/>
        <end position="48"/>
    </location>
</feature>
<dbReference type="OrthoDB" id="1075193at2759"/>
<dbReference type="EMBL" id="JAKUCV010001378">
    <property type="protein sequence ID" value="KAJ4846609.1"/>
    <property type="molecule type" value="Genomic_DNA"/>
</dbReference>
<proteinExistence type="predicted"/>